<organism evidence="4 5">
    <name type="scientific">Natronocella acetinitrilica</name>
    <dbReference type="NCBI Taxonomy" id="414046"/>
    <lineage>
        <taxon>Bacteria</taxon>
        <taxon>Pseudomonadati</taxon>
        <taxon>Pseudomonadota</taxon>
        <taxon>Gammaproteobacteria</taxon>
        <taxon>Chromatiales</taxon>
        <taxon>Ectothiorhodospiraceae</taxon>
        <taxon>Natronocella</taxon>
    </lineage>
</organism>
<dbReference type="InterPro" id="IPR038139">
    <property type="entry name" value="NlpE_C_sf"/>
</dbReference>
<keyword evidence="5" id="KW-1185">Reference proteome</keyword>
<dbReference type="Pfam" id="PF03724">
    <property type="entry name" value="META"/>
    <property type="match status" value="1"/>
</dbReference>
<dbReference type="InterPro" id="IPR005184">
    <property type="entry name" value="DUF306_Meta_HslJ"/>
</dbReference>
<dbReference type="PANTHER" id="PTHR38013:SF1">
    <property type="entry name" value="GLYCOPROTEIN_POLYSACCHARIDE METABOLISM"/>
    <property type="match status" value="1"/>
</dbReference>
<comment type="caution">
    <text evidence="4">The sequence shown here is derived from an EMBL/GenBank/DDBJ whole genome shotgun (WGS) entry which is preliminary data.</text>
</comment>
<dbReference type="Pfam" id="PF04170">
    <property type="entry name" value="NlpE"/>
    <property type="match status" value="1"/>
</dbReference>
<dbReference type="InterPro" id="IPR038670">
    <property type="entry name" value="HslJ-like_sf"/>
</dbReference>
<dbReference type="InterPro" id="IPR033450">
    <property type="entry name" value="NlpE_C"/>
</dbReference>
<keyword evidence="1" id="KW-0732">Signal</keyword>
<dbReference type="PANTHER" id="PTHR38013">
    <property type="entry name" value="GLYCOPROTEIN/POLYSACCHARIDE METABOLISM"/>
    <property type="match status" value="1"/>
</dbReference>
<reference evidence="4" key="1">
    <citation type="submission" date="2022-03" db="EMBL/GenBank/DDBJ databases">
        <title>Genomic Encyclopedia of Type Strains, Phase III (KMG-III): the genomes of soil and plant-associated and newly described type strains.</title>
        <authorList>
            <person name="Whitman W."/>
        </authorList>
    </citation>
    <scope>NUCLEOTIDE SEQUENCE</scope>
    <source>
        <strain evidence="4">ANL 6-2</strain>
    </source>
</reference>
<name>A0AAE3G5T1_9GAMM</name>
<dbReference type="AlphaFoldDB" id="A0AAE3G5T1"/>
<feature type="domain" description="DUF306" evidence="2">
    <location>
        <begin position="347"/>
        <end position="454"/>
    </location>
</feature>
<dbReference type="RefSeq" id="WP_253479280.1">
    <property type="nucleotide sequence ID" value="NZ_JALJXV010000006.1"/>
</dbReference>
<dbReference type="EMBL" id="JALJXV010000006">
    <property type="protein sequence ID" value="MCP1675653.1"/>
    <property type="molecule type" value="Genomic_DNA"/>
</dbReference>
<sequence>MRQPLKMSFLLTLLMMTGCAAKVSQTDMAEVSGNAFYVERIAAPPNARLEVVLQDISQPGRGAERLGKMVVESAGQPPYAFRIQYDPAQIDPRHTYSVAARLYDGDKLIFVTDQVHQVITRGFPSTATLRMRRVGSARAHPLGELPATFTGTLPCASCPGIDYHLNLLDDGVYFLRQAYQDRAGSPSDDIGRYLLSSDGDQLTLYGGREAPLRLAVSAPDTLRLLDRDGGHIESELNYNLERQPAFQPLEPRLLLMGMYRYVAGAGRFQECLTGLELPVATEADNRALEEAYLAARDEPGEALRVSLDGQIVSRMPMEGPGPVLTLVPERFIDVSPELTCPPPVKLADLKNTYWRAVFLDDDHVQRAPDQREPHLVFHEGNRLAGSDGCNRISGAYERKGASIQLSRVATTRMACAEGMEQASRFLKALEEVSRYSIIGRHMEMLDESGTLRLRLEATALH</sequence>
<dbReference type="InterPro" id="IPR039366">
    <property type="entry name" value="Pilotin"/>
</dbReference>
<gene>
    <name evidence="4" type="ORF">J2T57_002803</name>
</gene>
<dbReference type="Pfam" id="PF09619">
    <property type="entry name" value="YscW"/>
    <property type="match status" value="1"/>
</dbReference>
<dbReference type="Gene3D" id="2.40.50.540">
    <property type="match status" value="1"/>
</dbReference>
<evidence type="ECO:0000313" key="4">
    <source>
        <dbReference type="EMBL" id="MCP1675653.1"/>
    </source>
</evidence>
<dbReference type="Gene3D" id="2.40.128.640">
    <property type="match status" value="1"/>
</dbReference>
<protein>
    <submittedName>
        <fullName evidence="4">Copper homeostasis protein (Lipoprotein)</fullName>
    </submittedName>
</protein>
<proteinExistence type="predicted"/>
<evidence type="ECO:0000313" key="5">
    <source>
        <dbReference type="Proteomes" id="UP001205843"/>
    </source>
</evidence>
<dbReference type="PROSITE" id="PS51257">
    <property type="entry name" value="PROKAR_LIPOPROTEIN"/>
    <property type="match status" value="1"/>
</dbReference>
<evidence type="ECO:0000259" key="3">
    <source>
        <dbReference type="Pfam" id="PF17185"/>
    </source>
</evidence>
<feature type="signal peptide" evidence="1">
    <location>
        <begin position="1"/>
        <end position="20"/>
    </location>
</feature>
<accession>A0AAE3G5T1</accession>
<dbReference type="InterPro" id="IPR007298">
    <property type="entry name" value="Cu-R_lipoprotein_NlpE"/>
</dbReference>
<feature type="chain" id="PRO_5042092505" evidence="1">
    <location>
        <begin position="21"/>
        <end position="461"/>
    </location>
</feature>
<dbReference type="Proteomes" id="UP001205843">
    <property type="component" value="Unassembled WGS sequence"/>
</dbReference>
<dbReference type="Gene3D" id="2.40.128.270">
    <property type="match status" value="1"/>
</dbReference>
<feature type="domain" description="NlpE C-terminal OB" evidence="3">
    <location>
        <begin position="255"/>
        <end position="340"/>
    </location>
</feature>
<evidence type="ECO:0000256" key="1">
    <source>
        <dbReference type="SAM" id="SignalP"/>
    </source>
</evidence>
<evidence type="ECO:0000259" key="2">
    <source>
        <dbReference type="Pfam" id="PF03724"/>
    </source>
</evidence>
<dbReference type="Pfam" id="PF17185">
    <property type="entry name" value="NlpE_C"/>
    <property type="match status" value="1"/>
</dbReference>
<dbReference type="InterPro" id="IPR053196">
    <property type="entry name" value="Lipoprotein_YbaY-like"/>
</dbReference>